<organism evidence="2 3">
    <name type="scientific">Candidatus Woesebacteria bacterium GW2011_GWB1_43_14</name>
    <dbReference type="NCBI Taxonomy" id="1618578"/>
    <lineage>
        <taxon>Bacteria</taxon>
        <taxon>Candidatus Woeseibacteriota</taxon>
    </lineage>
</organism>
<name>A0A0G1GDD0_9BACT</name>
<keyword evidence="1" id="KW-0472">Membrane</keyword>
<evidence type="ECO:0008006" key="4">
    <source>
        <dbReference type="Google" id="ProtNLM"/>
    </source>
</evidence>
<dbReference type="EMBL" id="LCFQ01000013">
    <property type="protein sequence ID" value="KKS96893.1"/>
    <property type="molecule type" value="Genomic_DNA"/>
</dbReference>
<evidence type="ECO:0000313" key="3">
    <source>
        <dbReference type="Proteomes" id="UP000034090"/>
    </source>
</evidence>
<dbReference type="Proteomes" id="UP000034090">
    <property type="component" value="Unassembled WGS sequence"/>
</dbReference>
<evidence type="ECO:0000256" key="1">
    <source>
        <dbReference type="SAM" id="Phobius"/>
    </source>
</evidence>
<gene>
    <name evidence="2" type="ORF">UV74_C0013G0015</name>
</gene>
<protein>
    <recommendedName>
        <fullName evidence="4">ATP synthase subunit b</fullName>
    </recommendedName>
</protein>
<keyword evidence="1" id="KW-0812">Transmembrane</keyword>
<reference evidence="2 3" key="1">
    <citation type="journal article" date="2015" name="Nature">
        <title>rRNA introns, odd ribosomes, and small enigmatic genomes across a large radiation of phyla.</title>
        <authorList>
            <person name="Brown C.T."/>
            <person name="Hug L.A."/>
            <person name="Thomas B.C."/>
            <person name="Sharon I."/>
            <person name="Castelle C.J."/>
            <person name="Singh A."/>
            <person name="Wilkins M.J."/>
            <person name="Williams K.H."/>
            <person name="Banfield J.F."/>
        </authorList>
    </citation>
    <scope>NUCLEOTIDE SEQUENCE [LARGE SCALE GENOMIC DNA]</scope>
</reference>
<proteinExistence type="predicted"/>
<evidence type="ECO:0000313" key="2">
    <source>
        <dbReference type="EMBL" id="KKS96893.1"/>
    </source>
</evidence>
<comment type="caution">
    <text evidence="2">The sequence shown here is derived from an EMBL/GenBank/DDBJ whole genome shotgun (WGS) entry which is preliminary data.</text>
</comment>
<dbReference type="STRING" id="1618578.UV74_C0013G0015"/>
<accession>A0A0G1GDD0</accession>
<dbReference type="AlphaFoldDB" id="A0A0G1GDD0"/>
<feature type="transmembrane region" description="Helical" evidence="1">
    <location>
        <begin position="6"/>
        <end position="29"/>
    </location>
</feature>
<keyword evidence="1" id="KW-1133">Transmembrane helix</keyword>
<sequence>MTRLLIISGAVNILLLYIAVSLFATVRIVRKRYKKLARSHVVLKSRSKSRKIISDARDTAQKIINESRLYRHEIEASVEDTIREVVNNGLKGAIENASGAIEKGIIEEISKSKAMVDKELLEYKAKKINEIDQKVSEVTKKILRDTLSKSLSESDQEKLILDALTKAKTNEIL</sequence>